<dbReference type="GO" id="GO:0016787">
    <property type="term" value="F:hydrolase activity"/>
    <property type="evidence" value="ECO:0007669"/>
    <property type="project" value="UniProtKB-UniRule"/>
</dbReference>
<dbReference type="KEGG" id="msho:MSHO_44880"/>
<dbReference type="Gene3D" id="3.40.1090.10">
    <property type="entry name" value="Cytosolic phospholipase A2 catalytic domain"/>
    <property type="match status" value="1"/>
</dbReference>
<evidence type="ECO:0000256" key="4">
    <source>
        <dbReference type="PROSITE-ProRule" id="PRU01161"/>
    </source>
</evidence>
<dbReference type="PANTHER" id="PTHR14226">
    <property type="entry name" value="NEUROPATHY TARGET ESTERASE/SWISS CHEESE D.MELANOGASTER"/>
    <property type="match status" value="1"/>
</dbReference>
<feature type="short sequence motif" description="GXSXG" evidence="4">
    <location>
        <begin position="17"/>
        <end position="21"/>
    </location>
</feature>
<feature type="active site" description="Proton acceptor" evidence="4">
    <location>
        <position position="132"/>
    </location>
</feature>
<evidence type="ECO:0000259" key="5">
    <source>
        <dbReference type="PROSITE" id="PS51635"/>
    </source>
</evidence>
<feature type="domain" description="PNPLA" evidence="5">
    <location>
        <begin position="1"/>
        <end position="145"/>
    </location>
</feature>
<dbReference type="InterPro" id="IPR050301">
    <property type="entry name" value="NTE"/>
</dbReference>
<dbReference type="InterPro" id="IPR002641">
    <property type="entry name" value="PNPLA_dom"/>
</dbReference>
<feature type="active site" description="Nucleophile" evidence="4">
    <location>
        <position position="19"/>
    </location>
</feature>
<sequence length="244" mass="26074">MLEELEAAGITVDRYAGTSMGALMAALAADGVDAAGVDAYMYEYFVHKNHSDFTLPSKGFLRGKRTEVALRSAFGDRLVEELPKQFRCVSVDLLARQSVVHRSGLLTDVISCSMRLPVMYPPMAHAGSLHVDGGILNNVPVTALAGPEGPASAVNVAGDNRDSAPDSRHGRRLQVPGITDTLLRALTIGSAMTSSDVLAHADVVIQPNPSGIGFLEFHQIDRAREAGRMAARQALPQIMKLVFP</sequence>
<dbReference type="PROSITE" id="PS51635">
    <property type="entry name" value="PNPLA"/>
    <property type="match status" value="1"/>
</dbReference>
<dbReference type="SUPFAM" id="SSF52151">
    <property type="entry name" value="FabD/lysophospholipase-like"/>
    <property type="match status" value="1"/>
</dbReference>
<dbReference type="GO" id="GO:0016042">
    <property type="term" value="P:lipid catabolic process"/>
    <property type="evidence" value="ECO:0007669"/>
    <property type="project" value="UniProtKB-UniRule"/>
</dbReference>
<evidence type="ECO:0000256" key="2">
    <source>
        <dbReference type="ARBA" id="ARBA00022963"/>
    </source>
</evidence>
<keyword evidence="2 4" id="KW-0442">Lipid degradation</keyword>
<dbReference type="AlphaFoldDB" id="A0A7I7LIF5"/>
<dbReference type="PANTHER" id="PTHR14226:SF29">
    <property type="entry name" value="NEUROPATHY TARGET ESTERASE SWS"/>
    <property type="match status" value="1"/>
</dbReference>
<keyword evidence="3 4" id="KW-0443">Lipid metabolism</keyword>
<dbReference type="Pfam" id="PF01734">
    <property type="entry name" value="Patatin"/>
    <property type="match status" value="1"/>
</dbReference>
<keyword evidence="1 4" id="KW-0378">Hydrolase</keyword>
<comment type="caution">
    <text evidence="4">Lacks conserved residue(s) required for the propagation of feature annotation.</text>
</comment>
<dbReference type="EMBL" id="AP022572">
    <property type="protein sequence ID" value="BBX59143.1"/>
    <property type="molecule type" value="Genomic_DNA"/>
</dbReference>
<evidence type="ECO:0000256" key="1">
    <source>
        <dbReference type="ARBA" id="ARBA00022801"/>
    </source>
</evidence>
<protein>
    <recommendedName>
        <fullName evidence="5">PNPLA domain-containing protein</fullName>
    </recommendedName>
</protein>
<evidence type="ECO:0000313" key="6">
    <source>
        <dbReference type="EMBL" id="BBX59143.1"/>
    </source>
</evidence>
<proteinExistence type="predicted"/>
<gene>
    <name evidence="6" type="ORF">MSHO_44880</name>
</gene>
<feature type="short sequence motif" description="DGA/G" evidence="4">
    <location>
        <begin position="132"/>
        <end position="134"/>
    </location>
</feature>
<reference evidence="6 7" key="1">
    <citation type="journal article" date="2019" name="Emerg. Microbes Infect.">
        <title>Comprehensive subspecies identification of 175 nontuberculous mycobacteria species based on 7547 genomic profiles.</title>
        <authorList>
            <person name="Matsumoto Y."/>
            <person name="Kinjo T."/>
            <person name="Motooka D."/>
            <person name="Nabeya D."/>
            <person name="Jung N."/>
            <person name="Uechi K."/>
            <person name="Horii T."/>
            <person name="Iida T."/>
            <person name="Fujita J."/>
            <person name="Nakamura S."/>
        </authorList>
    </citation>
    <scope>NUCLEOTIDE SEQUENCE [LARGE SCALE GENOMIC DNA]</scope>
    <source>
        <strain evidence="6 7">JCM 12657</strain>
    </source>
</reference>
<evidence type="ECO:0000256" key="3">
    <source>
        <dbReference type="ARBA" id="ARBA00023098"/>
    </source>
</evidence>
<organism evidence="6 7">
    <name type="scientific">Mycobacterium shottsii</name>
    <dbReference type="NCBI Taxonomy" id="133549"/>
    <lineage>
        <taxon>Bacteria</taxon>
        <taxon>Bacillati</taxon>
        <taxon>Actinomycetota</taxon>
        <taxon>Actinomycetes</taxon>
        <taxon>Mycobacteriales</taxon>
        <taxon>Mycobacteriaceae</taxon>
        <taxon>Mycobacterium</taxon>
        <taxon>Mycobacterium ulcerans group</taxon>
    </lineage>
</organism>
<keyword evidence="7" id="KW-1185">Reference proteome</keyword>
<accession>A0A7I7LIF5</accession>
<name>A0A7I7LIF5_9MYCO</name>
<evidence type="ECO:0000313" key="7">
    <source>
        <dbReference type="Proteomes" id="UP000467164"/>
    </source>
</evidence>
<dbReference type="InterPro" id="IPR016035">
    <property type="entry name" value="Acyl_Trfase/lysoPLipase"/>
</dbReference>
<dbReference type="Proteomes" id="UP000467164">
    <property type="component" value="Chromosome"/>
</dbReference>